<organism evidence="2 3">
    <name type="scientific">Psophocarpus tetragonolobus</name>
    <name type="common">Winged bean</name>
    <name type="synonym">Dolichos tetragonolobus</name>
    <dbReference type="NCBI Taxonomy" id="3891"/>
    <lineage>
        <taxon>Eukaryota</taxon>
        <taxon>Viridiplantae</taxon>
        <taxon>Streptophyta</taxon>
        <taxon>Embryophyta</taxon>
        <taxon>Tracheophyta</taxon>
        <taxon>Spermatophyta</taxon>
        <taxon>Magnoliopsida</taxon>
        <taxon>eudicotyledons</taxon>
        <taxon>Gunneridae</taxon>
        <taxon>Pentapetalae</taxon>
        <taxon>rosids</taxon>
        <taxon>fabids</taxon>
        <taxon>Fabales</taxon>
        <taxon>Fabaceae</taxon>
        <taxon>Papilionoideae</taxon>
        <taxon>50 kb inversion clade</taxon>
        <taxon>NPAAA clade</taxon>
        <taxon>indigoferoid/millettioid clade</taxon>
        <taxon>Phaseoleae</taxon>
        <taxon>Psophocarpus</taxon>
    </lineage>
</organism>
<dbReference type="SUPFAM" id="SSF50386">
    <property type="entry name" value="STI-like"/>
    <property type="match status" value="1"/>
</dbReference>
<comment type="caution">
    <text evidence="2">The sequence shown here is derived from an EMBL/GenBank/DDBJ whole genome shotgun (WGS) entry which is preliminary data.</text>
</comment>
<dbReference type="Proteomes" id="UP001386955">
    <property type="component" value="Unassembled WGS sequence"/>
</dbReference>
<dbReference type="AlphaFoldDB" id="A0AAN9RQ70"/>
<feature type="signal peptide" evidence="1">
    <location>
        <begin position="1"/>
        <end position="22"/>
    </location>
</feature>
<dbReference type="EMBL" id="JAYMYS010000009">
    <property type="protein sequence ID" value="KAK7380147.1"/>
    <property type="molecule type" value="Genomic_DNA"/>
</dbReference>
<evidence type="ECO:0000256" key="1">
    <source>
        <dbReference type="SAM" id="SignalP"/>
    </source>
</evidence>
<reference evidence="2 3" key="1">
    <citation type="submission" date="2024-01" db="EMBL/GenBank/DDBJ databases">
        <title>The genomes of 5 underutilized Papilionoideae crops provide insights into root nodulation and disease resistanc.</title>
        <authorList>
            <person name="Jiang F."/>
        </authorList>
    </citation>
    <scope>NUCLEOTIDE SEQUENCE [LARGE SCALE GENOMIC DNA]</scope>
    <source>
        <strain evidence="2">DUOXIRENSHENG_FW03</strain>
        <tissue evidence="2">Leaves</tissue>
    </source>
</reference>
<dbReference type="GO" id="GO:0004866">
    <property type="term" value="F:endopeptidase inhibitor activity"/>
    <property type="evidence" value="ECO:0007669"/>
    <property type="project" value="InterPro"/>
</dbReference>
<keyword evidence="3" id="KW-1185">Reference proteome</keyword>
<evidence type="ECO:0000313" key="2">
    <source>
        <dbReference type="EMBL" id="KAK7380147.1"/>
    </source>
</evidence>
<proteinExistence type="predicted"/>
<evidence type="ECO:0008006" key="4">
    <source>
        <dbReference type="Google" id="ProtNLM"/>
    </source>
</evidence>
<keyword evidence="1" id="KW-0732">Signal</keyword>
<protein>
    <recommendedName>
        <fullName evidence="4">Miraculin</fullName>
    </recommendedName>
</protein>
<feature type="chain" id="PRO_5042844916" description="Miraculin" evidence="1">
    <location>
        <begin position="23"/>
        <end position="212"/>
    </location>
</feature>
<name>A0AAN9RQ70_PSOTE</name>
<dbReference type="CDD" id="cd23375">
    <property type="entry name" value="beta-trefoil_STI_VvMLP-like"/>
    <property type="match status" value="1"/>
</dbReference>
<dbReference type="SMART" id="SM00452">
    <property type="entry name" value="STI"/>
    <property type="match status" value="1"/>
</dbReference>
<dbReference type="Pfam" id="PF00197">
    <property type="entry name" value="Kunitz_legume"/>
    <property type="match status" value="1"/>
</dbReference>
<gene>
    <name evidence="2" type="ORF">VNO78_32596</name>
</gene>
<dbReference type="InterPro" id="IPR002160">
    <property type="entry name" value="Prot_inh_Kunz-lg"/>
</dbReference>
<dbReference type="PANTHER" id="PTHR33107">
    <property type="entry name" value="KUNITZ TRYPSIN INHIBITOR 2"/>
    <property type="match status" value="1"/>
</dbReference>
<sequence length="212" mass="23260">MKNRLVSILLLFSLSTLPSPHGSSYPDSVFTISEGKLLVGSTYYILPVPSTGCEASGRCGSVGGLALASTIEQQPCPLDVVAVDTYQGVPVVFNAIGRRHAVVNISDDVNIYFYAQTSCPQSTVWKLADEVDASTKQWFVSTGGAFGSPGKKTLRNWFKIEKYDSDYMIRYCPTVCKHCKVQCSDVGVYVDENQNKRLVLSNVPLKVRFQQA</sequence>
<dbReference type="Gene3D" id="2.80.10.50">
    <property type="match status" value="1"/>
</dbReference>
<dbReference type="PANTHER" id="PTHR33107:SF5">
    <property type="entry name" value="KUNITZ TRYPSIN INHIBITOR 5"/>
    <property type="match status" value="1"/>
</dbReference>
<accession>A0AAN9RQ70</accession>
<dbReference type="InterPro" id="IPR011065">
    <property type="entry name" value="Kunitz_inhibitor_STI-like_sf"/>
</dbReference>
<evidence type="ECO:0000313" key="3">
    <source>
        <dbReference type="Proteomes" id="UP001386955"/>
    </source>
</evidence>